<evidence type="ECO:0000313" key="1">
    <source>
        <dbReference type="EMBL" id="MBB3040004.1"/>
    </source>
</evidence>
<dbReference type="AlphaFoldDB" id="A0A839RVE5"/>
<accession>A0A839RVE5</accession>
<protein>
    <submittedName>
        <fullName evidence="1">Uncharacterized protein</fullName>
    </submittedName>
</protein>
<keyword evidence="2" id="KW-1185">Reference proteome</keyword>
<dbReference type="RefSeq" id="WP_183377651.1">
    <property type="nucleotide sequence ID" value="NZ_JACHWS010000005.1"/>
</dbReference>
<gene>
    <name evidence="1" type="ORF">FHU29_004494</name>
</gene>
<dbReference type="Proteomes" id="UP000567922">
    <property type="component" value="Unassembled WGS sequence"/>
</dbReference>
<dbReference type="EMBL" id="JACHWS010000005">
    <property type="protein sequence ID" value="MBB3040004.1"/>
    <property type="molecule type" value="Genomic_DNA"/>
</dbReference>
<reference evidence="1 2" key="1">
    <citation type="submission" date="2020-08" db="EMBL/GenBank/DDBJ databases">
        <title>Sequencing the genomes of 1000 actinobacteria strains.</title>
        <authorList>
            <person name="Klenk H.-P."/>
        </authorList>
    </citation>
    <scope>NUCLEOTIDE SEQUENCE [LARGE SCALE GENOMIC DNA]</scope>
    <source>
        <strain evidence="1 2">DSM 45258</strain>
    </source>
</reference>
<name>A0A839RVE5_9ACTN</name>
<feature type="non-terminal residue" evidence="1">
    <location>
        <position position="73"/>
    </location>
</feature>
<evidence type="ECO:0000313" key="2">
    <source>
        <dbReference type="Proteomes" id="UP000567922"/>
    </source>
</evidence>
<organism evidence="1 2">
    <name type="scientific">Hoyosella altamirensis</name>
    <dbReference type="NCBI Taxonomy" id="616997"/>
    <lineage>
        <taxon>Bacteria</taxon>
        <taxon>Bacillati</taxon>
        <taxon>Actinomycetota</taxon>
        <taxon>Actinomycetes</taxon>
        <taxon>Mycobacteriales</taxon>
        <taxon>Hoyosellaceae</taxon>
        <taxon>Hoyosella</taxon>
    </lineage>
</organism>
<proteinExistence type="predicted"/>
<comment type="caution">
    <text evidence="1">The sequence shown here is derived from an EMBL/GenBank/DDBJ whole genome shotgun (WGS) entry which is preliminary data.</text>
</comment>
<sequence>MNLFVRLETFQDFTHRVYVAFRDHQRAIKQLAEAVATVAEVVDEQHHALRQAGLIDTPCVGERLAQKQQEKQH</sequence>